<keyword evidence="2 5" id="KW-0732">Signal</keyword>
<name>A0A9N9W7M4_9NEOP</name>
<feature type="compositionally biased region" description="Gly residues" evidence="4">
    <location>
        <begin position="166"/>
        <end position="175"/>
    </location>
</feature>
<dbReference type="PANTHER" id="PTHR10380:SF200">
    <property type="entry name" value="CUTICULAR PROTEIN 49AB-RELATED"/>
    <property type="match status" value="1"/>
</dbReference>
<dbReference type="Pfam" id="PF00379">
    <property type="entry name" value="Chitin_bind_4"/>
    <property type="match status" value="1"/>
</dbReference>
<evidence type="ECO:0000256" key="3">
    <source>
        <dbReference type="PROSITE-ProRule" id="PRU00497"/>
    </source>
</evidence>
<evidence type="ECO:0000256" key="5">
    <source>
        <dbReference type="SAM" id="SignalP"/>
    </source>
</evidence>
<dbReference type="PROSITE" id="PS00233">
    <property type="entry name" value="CHIT_BIND_RR_1"/>
    <property type="match status" value="1"/>
</dbReference>
<evidence type="ECO:0000313" key="6">
    <source>
        <dbReference type="EMBL" id="CAG9785089.1"/>
    </source>
</evidence>
<evidence type="ECO:0000256" key="1">
    <source>
        <dbReference type="ARBA" id="ARBA00022460"/>
    </source>
</evidence>
<feature type="compositionally biased region" description="Basic and acidic residues" evidence="4">
    <location>
        <begin position="74"/>
        <end position="88"/>
    </location>
</feature>
<dbReference type="InterPro" id="IPR000618">
    <property type="entry name" value="Insect_cuticle"/>
</dbReference>
<proteinExistence type="predicted"/>
<dbReference type="PRINTS" id="PR00947">
    <property type="entry name" value="CUTICLE"/>
</dbReference>
<keyword evidence="7" id="KW-1185">Reference proteome</keyword>
<feature type="compositionally biased region" description="Gly residues" evidence="4">
    <location>
        <begin position="89"/>
        <end position="125"/>
    </location>
</feature>
<dbReference type="InterPro" id="IPR031311">
    <property type="entry name" value="CHIT_BIND_RR_consensus"/>
</dbReference>
<feature type="chain" id="PRO_5040463069" evidence="5">
    <location>
        <begin position="17"/>
        <end position="289"/>
    </location>
</feature>
<evidence type="ECO:0000256" key="2">
    <source>
        <dbReference type="ARBA" id="ARBA00022729"/>
    </source>
</evidence>
<accession>A0A9N9W7M4</accession>
<feature type="compositionally biased region" description="Basic and acidic residues" evidence="4">
    <location>
        <begin position="51"/>
        <end position="60"/>
    </location>
</feature>
<protein>
    <submittedName>
        <fullName evidence="6">Uncharacterized protein</fullName>
    </submittedName>
</protein>
<reference evidence="6" key="2">
    <citation type="submission" date="2022-10" db="EMBL/GenBank/DDBJ databases">
        <authorList>
            <consortium name="ENA_rothamsted_submissions"/>
            <consortium name="culmorum"/>
            <person name="King R."/>
        </authorList>
    </citation>
    <scope>NUCLEOTIDE SEQUENCE</scope>
</reference>
<dbReference type="InterPro" id="IPR050468">
    <property type="entry name" value="Cuticle_Struct_Prot"/>
</dbReference>
<keyword evidence="1 3" id="KW-0193">Cuticle</keyword>
<dbReference type="AlphaFoldDB" id="A0A9N9W7M4"/>
<dbReference type="GO" id="GO:0008010">
    <property type="term" value="F:structural constituent of chitin-based larval cuticle"/>
    <property type="evidence" value="ECO:0007669"/>
    <property type="project" value="TreeGrafter"/>
</dbReference>
<dbReference type="GO" id="GO:0062129">
    <property type="term" value="C:chitin-based extracellular matrix"/>
    <property type="evidence" value="ECO:0007669"/>
    <property type="project" value="TreeGrafter"/>
</dbReference>
<dbReference type="Proteomes" id="UP001153714">
    <property type="component" value="Chromosome 13"/>
</dbReference>
<reference evidence="6" key="1">
    <citation type="submission" date="2021-12" db="EMBL/GenBank/DDBJ databases">
        <authorList>
            <person name="King R."/>
        </authorList>
    </citation>
    <scope>NUCLEOTIDE SEQUENCE</scope>
</reference>
<dbReference type="EMBL" id="OU893344">
    <property type="protein sequence ID" value="CAG9785089.1"/>
    <property type="molecule type" value="Genomic_DNA"/>
</dbReference>
<dbReference type="OrthoDB" id="6624940at2759"/>
<sequence>MRAVLVLCLCLTVAFAAQIGSYKPFQFNSPKRYNVVQASASASTSGSYDPGRYDPGRYDPGRYNPSSDNSGRYVPDDSGKYNGDRGDRGGAGGFYTGSSDKGGPGGFYTGSSDRGGPGGPGGPGGAYTPEANNGGKYKPDRFGAGSGSGGNRGSGSSGSKVSGSGSTFGSGSNRGSGFGTGSSSFASSGSGGSGSGASAIAKHDGRYDYKFGIIRQENDVLPDGYHYLYETENTILAEEAGKLEQISKDEDGIKVKGFYQYIGPDGVTYRVDYVADENGFQPSGVHIPV</sequence>
<dbReference type="PANTHER" id="PTHR10380">
    <property type="entry name" value="CUTICLE PROTEIN"/>
    <property type="match status" value="1"/>
</dbReference>
<evidence type="ECO:0000256" key="4">
    <source>
        <dbReference type="SAM" id="MobiDB-lite"/>
    </source>
</evidence>
<feature type="signal peptide" evidence="5">
    <location>
        <begin position="1"/>
        <end position="16"/>
    </location>
</feature>
<feature type="compositionally biased region" description="Gly residues" evidence="4">
    <location>
        <begin position="144"/>
        <end position="156"/>
    </location>
</feature>
<feature type="region of interest" description="Disordered" evidence="4">
    <location>
        <begin position="40"/>
        <end position="175"/>
    </location>
</feature>
<dbReference type="PROSITE" id="PS51155">
    <property type="entry name" value="CHIT_BIND_RR_2"/>
    <property type="match status" value="1"/>
</dbReference>
<gene>
    <name evidence="6" type="ORF">DIATSA_LOCUS3145</name>
</gene>
<organism evidence="6 7">
    <name type="scientific">Diatraea saccharalis</name>
    <name type="common">sugarcane borer</name>
    <dbReference type="NCBI Taxonomy" id="40085"/>
    <lineage>
        <taxon>Eukaryota</taxon>
        <taxon>Metazoa</taxon>
        <taxon>Ecdysozoa</taxon>
        <taxon>Arthropoda</taxon>
        <taxon>Hexapoda</taxon>
        <taxon>Insecta</taxon>
        <taxon>Pterygota</taxon>
        <taxon>Neoptera</taxon>
        <taxon>Endopterygota</taxon>
        <taxon>Lepidoptera</taxon>
        <taxon>Glossata</taxon>
        <taxon>Ditrysia</taxon>
        <taxon>Pyraloidea</taxon>
        <taxon>Crambidae</taxon>
        <taxon>Crambinae</taxon>
        <taxon>Diatraea</taxon>
    </lineage>
</organism>
<evidence type="ECO:0000313" key="7">
    <source>
        <dbReference type="Proteomes" id="UP001153714"/>
    </source>
</evidence>